<proteinExistence type="predicted"/>
<reference evidence="3 4" key="1">
    <citation type="journal article" date="2019" name="Nat. Med.">
        <title>A library of human gut bacterial isolates paired with longitudinal multiomics data enables mechanistic microbiome research.</title>
        <authorList>
            <person name="Poyet M."/>
            <person name="Groussin M."/>
            <person name="Gibbons S.M."/>
            <person name="Avila-Pacheco J."/>
            <person name="Jiang X."/>
            <person name="Kearney S.M."/>
            <person name="Perrotta A.R."/>
            <person name="Berdy B."/>
            <person name="Zhao S."/>
            <person name="Lieberman T.D."/>
            <person name="Swanson P.K."/>
            <person name="Smith M."/>
            <person name="Roesemann S."/>
            <person name="Alexander J.E."/>
            <person name="Rich S.A."/>
            <person name="Livny J."/>
            <person name="Vlamakis H."/>
            <person name="Clish C."/>
            <person name="Bullock K."/>
            <person name="Deik A."/>
            <person name="Scott J."/>
            <person name="Pierce K.A."/>
            <person name="Xavier R.J."/>
            <person name="Alm E.J."/>
        </authorList>
    </citation>
    <scope>NUCLEOTIDE SEQUENCE [LARGE SCALE GENOMIC DNA]</scope>
    <source>
        <strain evidence="3 4">BIOML-A10</strain>
    </source>
</reference>
<keyword evidence="2" id="KW-0732">Signal</keyword>
<gene>
    <name evidence="3" type="ORF">F3F73_11885</name>
</gene>
<organism evidence="3 4">
    <name type="scientific">Bacteroides salyersiae</name>
    <dbReference type="NCBI Taxonomy" id="291644"/>
    <lineage>
        <taxon>Bacteria</taxon>
        <taxon>Pseudomonadati</taxon>
        <taxon>Bacteroidota</taxon>
        <taxon>Bacteroidia</taxon>
        <taxon>Bacteroidales</taxon>
        <taxon>Bacteroidaceae</taxon>
        <taxon>Bacteroides</taxon>
    </lineage>
</organism>
<dbReference type="CDD" id="cd13120">
    <property type="entry name" value="BF2867_like_N"/>
    <property type="match status" value="1"/>
</dbReference>
<dbReference type="Pfam" id="PF13149">
    <property type="entry name" value="Mfa_like_1"/>
    <property type="match status" value="1"/>
</dbReference>
<dbReference type="InterPro" id="IPR025049">
    <property type="entry name" value="Mfa-like_1"/>
</dbReference>
<evidence type="ECO:0000313" key="3">
    <source>
        <dbReference type="EMBL" id="KAA3764554.1"/>
    </source>
</evidence>
<dbReference type="RefSeq" id="WP_130058250.1">
    <property type="nucleotide sequence ID" value="NZ_RCXT01000003.1"/>
</dbReference>
<dbReference type="Proteomes" id="UP000422221">
    <property type="component" value="Unassembled WGS sequence"/>
</dbReference>
<feature type="region of interest" description="Disordered" evidence="1">
    <location>
        <begin position="322"/>
        <end position="341"/>
    </location>
</feature>
<dbReference type="InterPro" id="IPR042278">
    <property type="entry name" value="Mfa-like_1_N"/>
</dbReference>
<dbReference type="Gene3D" id="2.60.40.2620">
    <property type="entry name" value="Fimbrillin-like"/>
    <property type="match status" value="1"/>
</dbReference>
<protein>
    <submittedName>
        <fullName evidence="3">Fimbrillin family protein</fullName>
    </submittedName>
</protein>
<dbReference type="Gene3D" id="2.60.40.2630">
    <property type="match status" value="1"/>
</dbReference>
<accession>A0A7J4XI78</accession>
<evidence type="ECO:0000313" key="4">
    <source>
        <dbReference type="Proteomes" id="UP000422221"/>
    </source>
</evidence>
<evidence type="ECO:0000256" key="1">
    <source>
        <dbReference type="SAM" id="MobiDB-lite"/>
    </source>
</evidence>
<comment type="caution">
    <text evidence="3">The sequence shown here is derived from an EMBL/GenBank/DDBJ whole genome shotgun (WGS) entry which is preliminary data.</text>
</comment>
<evidence type="ECO:0000256" key="2">
    <source>
        <dbReference type="SAM" id="SignalP"/>
    </source>
</evidence>
<dbReference type="PROSITE" id="PS51257">
    <property type="entry name" value="PROKAR_LIPOPROTEIN"/>
    <property type="match status" value="1"/>
</dbReference>
<dbReference type="EMBL" id="VWMK01000011">
    <property type="protein sequence ID" value="KAA3764554.1"/>
    <property type="molecule type" value="Genomic_DNA"/>
</dbReference>
<dbReference type="AlphaFoldDB" id="A0A7J4XI78"/>
<feature type="chain" id="PRO_5029580853" evidence="2">
    <location>
        <begin position="29"/>
        <end position="568"/>
    </location>
</feature>
<name>A0A7J4XI78_9BACE</name>
<dbReference type="CDD" id="cd13121">
    <property type="entry name" value="BF2867_like_C"/>
    <property type="match status" value="1"/>
</dbReference>
<sequence length="568" mass="60197">MKNQKSNITAFVSAAGLACILLLGGCSQDDAPAPEDGTKDGNAIRFTSTISHFTGDDTPGTRATIDPADGKGSFEKDDRILVYATPDAPTIDLSRTATFDGTSWKCNIPLQWSDLPEDESGKGYSFTGYYPVLTATPDADGYIVFTVESDQSTQEAYAASDLLMSAARAERGEDVTFRFVHSMARILVTLTAGEGVTQEAVNNATVRIKNMRVNSQVRLKNSGISTPPDPVNDDITPLPSATSPGTFYAIVPPFQTLAAGRIEVTVDGQTFTYQVPDSDNLKLFQGQTTRVNLTLTSSGATGGITTAEELLAAMKTGGTSDNPTKIKLGGNITMPEGPGNSVGGTPMTGSGYYKIDGGGHTLSWVTGSEYYLGNIRAADDATYIEITNTRLAYEDSNLAVVCIYNGKVTLGEGVTVDGRYNMILANGEKATLELGDGCVLSSSGESLVSVVRSATLVLNGGTTAAGAYIELRNEGPTIPAPVVSIPKALTNDVSLILGFCMNAPEIQIAEGTPDYKLTQTDFNRLKPHPTKSAISSNGGKDWLEFEGNFELYLDAGNNQIKLRKKQTP</sequence>
<feature type="signal peptide" evidence="2">
    <location>
        <begin position="1"/>
        <end position="28"/>
    </location>
</feature>